<name>A0A348HHX8_9GAMM</name>
<keyword evidence="1" id="KW-0808">Transferase</keyword>
<organism evidence="1 2">
    <name type="scientific">Zymobacter palmae</name>
    <dbReference type="NCBI Taxonomy" id="33074"/>
    <lineage>
        <taxon>Bacteria</taxon>
        <taxon>Pseudomonadati</taxon>
        <taxon>Pseudomonadota</taxon>
        <taxon>Gammaproteobacteria</taxon>
        <taxon>Oceanospirillales</taxon>
        <taxon>Halomonadaceae</taxon>
        <taxon>Zymobacter group</taxon>
        <taxon>Zymobacter</taxon>
    </lineage>
</organism>
<dbReference type="Proteomes" id="UP000267342">
    <property type="component" value="Chromosome"/>
</dbReference>
<gene>
    <name evidence="1" type="ORF">ZBT109_2500</name>
</gene>
<dbReference type="KEGG" id="zpl:ZBT109_2500"/>
<reference evidence="1 2" key="1">
    <citation type="submission" date="2018-09" db="EMBL/GenBank/DDBJ databases">
        <title>Zymobacter palmae IAM14233 (=T109) whole genome analysis.</title>
        <authorList>
            <person name="Yanase H."/>
        </authorList>
    </citation>
    <scope>NUCLEOTIDE SEQUENCE [LARGE SCALE GENOMIC DNA]</scope>
    <source>
        <strain evidence="1 2">IAM14233</strain>
    </source>
</reference>
<dbReference type="AlphaFoldDB" id="A0A348HHX8"/>
<sequence length="58" mass="6531">MRDGFYNAKMLPPLPKRHTGFAYKKTRDSSTAATRYASPLFEALVITWVVNQGFHDGA</sequence>
<accession>A0A348HHX8</accession>
<keyword evidence="1" id="KW-0315">Glutamine amidotransferase</keyword>
<protein>
    <submittedName>
        <fullName evidence="1">Predicted glutamine amidotransferase</fullName>
    </submittedName>
</protein>
<evidence type="ECO:0000313" key="1">
    <source>
        <dbReference type="EMBL" id="BBG31230.1"/>
    </source>
</evidence>
<proteinExistence type="predicted"/>
<dbReference type="GO" id="GO:0016740">
    <property type="term" value="F:transferase activity"/>
    <property type="evidence" value="ECO:0007669"/>
    <property type="project" value="UniProtKB-KW"/>
</dbReference>
<evidence type="ECO:0000313" key="2">
    <source>
        <dbReference type="Proteomes" id="UP000267342"/>
    </source>
</evidence>
<dbReference type="EMBL" id="AP018933">
    <property type="protein sequence ID" value="BBG31230.1"/>
    <property type="molecule type" value="Genomic_DNA"/>
</dbReference>
<keyword evidence="2" id="KW-1185">Reference proteome</keyword>